<evidence type="ECO:0000313" key="2">
    <source>
        <dbReference type="EMBL" id="MCD1654713.1"/>
    </source>
</evidence>
<dbReference type="CDD" id="cd14845">
    <property type="entry name" value="L-Ala-D-Glu_peptidase_like"/>
    <property type="match status" value="1"/>
</dbReference>
<comment type="caution">
    <text evidence="2">The sequence shown here is derived from an EMBL/GenBank/DDBJ whole genome shotgun (WGS) entry which is preliminary data.</text>
</comment>
<dbReference type="RefSeq" id="WP_230755208.1">
    <property type="nucleotide sequence ID" value="NZ_JAINWA010000003.1"/>
</dbReference>
<gene>
    <name evidence="2" type="ORF">K7J14_08340</name>
</gene>
<dbReference type="InterPro" id="IPR009045">
    <property type="entry name" value="Zn_M74/Hedgehog-like"/>
</dbReference>
<evidence type="ECO:0000259" key="1">
    <source>
        <dbReference type="Pfam" id="PF13539"/>
    </source>
</evidence>
<accession>A0AAE3EJP6</accession>
<dbReference type="EMBL" id="JAINWA010000003">
    <property type="protein sequence ID" value="MCD1654713.1"/>
    <property type="molecule type" value="Genomic_DNA"/>
</dbReference>
<dbReference type="Pfam" id="PF13539">
    <property type="entry name" value="Peptidase_M15_4"/>
    <property type="match status" value="1"/>
</dbReference>
<dbReference type="GO" id="GO:0008233">
    <property type="term" value="F:peptidase activity"/>
    <property type="evidence" value="ECO:0007669"/>
    <property type="project" value="InterPro"/>
</dbReference>
<dbReference type="SUPFAM" id="SSF55166">
    <property type="entry name" value="Hedgehog/DD-peptidase"/>
    <property type="match status" value="1"/>
</dbReference>
<feature type="domain" description="Peptidase M15C" evidence="1">
    <location>
        <begin position="84"/>
        <end position="144"/>
    </location>
</feature>
<protein>
    <submittedName>
        <fullName evidence="2">M15 family metallopeptidase</fullName>
    </submittedName>
</protein>
<dbReference type="Proteomes" id="UP001198163">
    <property type="component" value="Unassembled WGS sequence"/>
</dbReference>
<name>A0AAE3EJP6_9SPIR</name>
<reference evidence="2" key="1">
    <citation type="submission" date="2021-08" db="EMBL/GenBank/DDBJ databases">
        <title>Comparative analyses of Brucepasteria parasyntrophica and Teretinema zuelzerae.</title>
        <authorList>
            <person name="Song Y."/>
            <person name="Brune A."/>
        </authorList>
    </citation>
    <scope>NUCLEOTIDE SEQUENCE</scope>
    <source>
        <strain evidence="2">DSM 1903</strain>
    </source>
</reference>
<dbReference type="Gene3D" id="3.30.1380.10">
    <property type="match status" value="1"/>
</dbReference>
<sequence length="146" mass="16298">MSRALSDLKEPARSRAEEALAELRRLGVRVSVVSTLRTTEEQQALFAQGRKDLAEVNRLRAIAGLGTLPEKENRYTVTNADGIQNRSRHQSGKALDVVPLEGGRAVWPPATDPRWQVIANVFKARGFAWGGDWKDYPDYPHYQLGS</sequence>
<dbReference type="AlphaFoldDB" id="A0AAE3EJP6"/>
<keyword evidence="3" id="KW-1185">Reference proteome</keyword>
<organism evidence="2 3">
    <name type="scientific">Teretinema zuelzerae</name>
    <dbReference type="NCBI Taxonomy" id="156"/>
    <lineage>
        <taxon>Bacteria</taxon>
        <taxon>Pseudomonadati</taxon>
        <taxon>Spirochaetota</taxon>
        <taxon>Spirochaetia</taxon>
        <taxon>Spirochaetales</taxon>
        <taxon>Treponemataceae</taxon>
        <taxon>Teretinema</taxon>
    </lineage>
</organism>
<dbReference type="InterPro" id="IPR039561">
    <property type="entry name" value="Peptidase_M15C"/>
</dbReference>
<proteinExistence type="predicted"/>
<evidence type="ECO:0000313" key="3">
    <source>
        <dbReference type="Proteomes" id="UP001198163"/>
    </source>
</evidence>